<feature type="compositionally biased region" description="Polar residues" evidence="2">
    <location>
        <begin position="286"/>
        <end position="307"/>
    </location>
</feature>
<comment type="caution">
    <text evidence="4">The sequence shown here is derived from an EMBL/GenBank/DDBJ whole genome shotgun (WGS) entry which is preliminary data.</text>
</comment>
<evidence type="ECO:0000313" key="5">
    <source>
        <dbReference type="Proteomes" id="UP000612746"/>
    </source>
</evidence>
<dbReference type="Pfam" id="PF00010">
    <property type="entry name" value="HLH"/>
    <property type="match status" value="1"/>
</dbReference>
<accession>A0A8H7PXW5</accession>
<feature type="region of interest" description="Disordered" evidence="2">
    <location>
        <begin position="283"/>
        <end position="400"/>
    </location>
</feature>
<feature type="region of interest" description="Disordered" evidence="2">
    <location>
        <begin position="235"/>
        <end position="265"/>
    </location>
</feature>
<dbReference type="AlphaFoldDB" id="A0A8H7PXW5"/>
<evidence type="ECO:0000259" key="3">
    <source>
        <dbReference type="PROSITE" id="PS50888"/>
    </source>
</evidence>
<organism evidence="4 5">
    <name type="scientific">Umbelopsis vinacea</name>
    <dbReference type="NCBI Taxonomy" id="44442"/>
    <lineage>
        <taxon>Eukaryota</taxon>
        <taxon>Fungi</taxon>
        <taxon>Fungi incertae sedis</taxon>
        <taxon>Mucoromycota</taxon>
        <taxon>Mucoromycotina</taxon>
        <taxon>Umbelopsidomycetes</taxon>
        <taxon>Umbelopsidales</taxon>
        <taxon>Umbelopsidaceae</taxon>
        <taxon>Umbelopsis</taxon>
    </lineage>
</organism>
<dbReference type="GO" id="GO:0046983">
    <property type="term" value="F:protein dimerization activity"/>
    <property type="evidence" value="ECO:0007669"/>
    <property type="project" value="InterPro"/>
</dbReference>
<dbReference type="OrthoDB" id="5344169at2759"/>
<sequence>MNYHSFDHDAMATPDMLKQQSYGHHSTYRNEPSEFDFFALGENGMDSNHLSNDQLHLALHASQKFMSNMPQLTPDSTEGNRTGSSVLTGHNPEYATMSPLNMATNPENVEEFHTPMQTSTRYTNHDEFHNIMDDENFFTPLVSPAITPVFNGGYSNATMASMNHDVTFSPLSSPALHPHQSAPHFFGDMQSNGYQEDGQSAEAILQRKLALIEQQQQQLLALQQQQQQHKMQQSAVSHSLQSTQNNNNKRASMPNIMKSPYQNGYNGNNVKRQATLRQKIAMASPQLKSSMVNQTDGRSNGGYQNLGNMAHHSPIQQSASSPMLGSSMPPPLPQSSYSAASPHALRPAVTSAPSSPSSLAPATPASLMKLNGGRGSGPNSVSSSPSSNANAGDLGSVDHMPSLPDAILPLVLDAPPQHVMSSPSFKPTSNRRRSSTARKTKKEPFASPAIAPNFGLSPRMSISDPTIVMSPAALRPQVSQSPRALKPLISPSLKPNWPPTPNSGVVDQEAAAHILASKSNYQNLREGKIASLGMQFSPSIHSGIEIRRTAHKAAEQRRRDTLKKSFDCLRNEIVGSLVNETVQGAEDDDSTDTVVVEDELRKEKEKEVKQMSKVVLLQHSFEYIVRLKDDNRLKDGKLDRVTQKLRELRKQSGLPEITEEEMAEEREEKAEARRRRIERTERLASSQREEEEDNGDTQRRTSIRTNDVEESE</sequence>
<feature type="coiled-coil region" evidence="1">
    <location>
        <begin position="205"/>
        <end position="232"/>
    </location>
</feature>
<dbReference type="Gene3D" id="4.10.280.10">
    <property type="entry name" value="Helix-loop-helix DNA-binding domain"/>
    <property type="match status" value="1"/>
</dbReference>
<name>A0A8H7PXW5_9FUNG</name>
<dbReference type="InterPro" id="IPR036638">
    <property type="entry name" value="HLH_DNA-bd_sf"/>
</dbReference>
<keyword evidence="1" id="KW-0175">Coiled coil</keyword>
<dbReference type="EMBL" id="JAEPRA010000008">
    <property type="protein sequence ID" value="KAG2181474.1"/>
    <property type="molecule type" value="Genomic_DNA"/>
</dbReference>
<proteinExistence type="predicted"/>
<feature type="compositionally biased region" description="Low complexity" evidence="2">
    <location>
        <begin position="347"/>
        <end position="367"/>
    </location>
</feature>
<dbReference type="SUPFAM" id="SSF47459">
    <property type="entry name" value="HLH, helix-loop-helix DNA-binding domain"/>
    <property type="match status" value="1"/>
</dbReference>
<feature type="compositionally biased region" description="Low complexity" evidence="2">
    <location>
        <begin position="317"/>
        <end position="327"/>
    </location>
</feature>
<dbReference type="Proteomes" id="UP000612746">
    <property type="component" value="Unassembled WGS sequence"/>
</dbReference>
<feature type="compositionally biased region" description="Polar residues" evidence="2">
    <location>
        <begin position="235"/>
        <end position="250"/>
    </location>
</feature>
<evidence type="ECO:0000313" key="4">
    <source>
        <dbReference type="EMBL" id="KAG2181474.1"/>
    </source>
</evidence>
<dbReference type="PROSITE" id="PS50888">
    <property type="entry name" value="BHLH"/>
    <property type="match status" value="1"/>
</dbReference>
<dbReference type="SMART" id="SM00353">
    <property type="entry name" value="HLH"/>
    <property type="match status" value="1"/>
</dbReference>
<keyword evidence="5" id="KW-1185">Reference proteome</keyword>
<protein>
    <recommendedName>
        <fullName evidence="3">BHLH domain-containing protein</fullName>
    </recommendedName>
</protein>
<evidence type="ECO:0000256" key="2">
    <source>
        <dbReference type="SAM" id="MobiDB-lite"/>
    </source>
</evidence>
<reference evidence="4" key="1">
    <citation type="submission" date="2020-12" db="EMBL/GenBank/DDBJ databases">
        <title>Metabolic potential, ecology and presence of endohyphal bacteria is reflected in genomic diversity of Mucoromycotina.</title>
        <authorList>
            <person name="Muszewska A."/>
            <person name="Okrasinska A."/>
            <person name="Steczkiewicz K."/>
            <person name="Drgas O."/>
            <person name="Orlowska M."/>
            <person name="Perlinska-Lenart U."/>
            <person name="Aleksandrzak-Piekarczyk T."/>
            <person name="Szatraj K."/>
            <person name="Zielenkiewicz U."/>
            <person name="Pilsyk S."/>
            <person name="Malc E."/>
            <person name="Mieczkowski P."/>
            <person name="Kruszewska J.S."/>
            <person name="Biernat P."/>
            <person name="Pawlowska J."/>
        </authorList>
    </citation>
    <scope>NUCLEOTIDE SEQUENCE</scope>
    <source>
        <strain evidence="4">WA0000051536</strain>
    </source>
</reference>
<feature type="compositionally biased region" description="Low complexity" evidence="2">
    <location>
        <begin position="377"/>
        <end position="392"/>
    </location>
</feature>
<feature type="domain" description="BHLH" evidence="3">
    <location>
        <begin position="546"/>
        <end position="627"/>
    </location>
</feature>
<dbReference type="InterPro" id="IPR011598">
    <property type="entry name" value="bHLH_dom"/>
</dbReference>
<gene>
    <name evidence="4" type="ORF">INT44_008287</name>
</gene>
<evidence type="ECO:0000256" key="1">
    <source>
        <dbReference type="SAM" id="Coils"/>
    </source>
</evidence>
<feature type="region of interest" description="Disordered" evidence="2">
    <location>
        <begin position="652"/>
        <end position="712"/>
    </location>
</feature>
<feature type="compositionally biased region" description="Basic residues" evidence="2">
    <location>
        <begin position="429"/>
        <end position="441"/>
    </location>
</feature>
<feature type="region of interest" description="Disordered" evidence="2">
    <location>
        <begin position="418"/>
        <end position="457"/>
    </location>
</feature>